<dbReference type="EMBL" id="JAVHXJ020000013">
    <property type="protein sequence ID" value="MGI1896839.1"/>
    <property type="molecule type" value="Genomic_DNA"/>
</dbReference>
<reference evidence="1" key="1">
    <citation type="submission" date="2024-11" db="EMBL/GenBank/DDBJ databases">
        <title>Identification of new Vibrio campbellii strains harboring the pVA1 plasmid isolated from Penaeus vannamei postlarvae affected by outbreaks of acute hepatopancreatic necrosis disease (AHPND) in Mexico.</title>
        <authorList>
            <person name="Gomez-Gil B."/>
            <person name="Enciso-Ibarra J."/>
        </authorList>
    </citation>
    <scope>NUCLEOTIDE SEQUENCE</scope>
    <source>
        <strain evidence="1">M270204</strain>
    </source>
</reference>
<comment type="caution">
    <text evidence="1">The sequence shown here is derived from an EMBL/GenBank/DDBJ whole genome shotgun (WGS) entry which is preliminary data.</text>
</comment>
<dbReference type="Proteomes" id="UP001354073">
    <property type="component" value="Unassembled WGS sequence"/>
</dbReference>
<proteinExistence type="predicted"/>
<gene>
    <name evidence="1" type="ORF">REH74_004865</name>
</gene>
<protein>
    <submittedName>
        <fullName evidence="1">Uncharacterized protein</fullName>
    </submittedName>
</protein>
<sequence length="60" mass="6873">MFESISRLVSSSIEPERDVDTHFGFGIATLSVLYFRETIMTLNQLNWLSVGVVLTMFILF</sequence>
<evidence type="ECO:0000313" key="2">
    <source>
        <dbReference type="Proteomes" id="UP001354073"/>
    </source>
</evidence>
<evidence type="ECO:0000313" key="1">
    <source>
        <dbReference type="EMBL" id="MGI1896839.1"/>
    </source>
</evidence>
<name>A0ACC7R4I0_9VIBR</name>
<organism evidence="1 2">
    <name type="scientific">Vibrio campbellii</name>
    <dbReference type="NCBI Taxonomy" id="680"/>
    <lineage>
        <taxon>Bacteria</taxon>
        <taxon>Pseudomonadati</taxon>
        <taxon>Pseudomonadota</taxon>
        <taxon>Gammaproteobacteria</taxon>
        <taxon>Vibrionales</taxon>
        <taxon>Vibrionaceae</taxon>
        <taxon>Vibrio</taxon>
    </lineage>
</organism>
<accession>A0ACC7R4I0</accession>